<evidence type="ECO:0000259" key="4">
    <source>
        <dbReference type="PROSITE" id="PS51703"/>
    </source>
</evidence>
<evidence type="ECO:0000256" key="1">
    <source>
        <dbReference type="ARBA" id="ARBA00022723"/>
    </source>
</evidence>
<sequence>MMAANNYFGFTHGGTQYAATGTPAYQAPQPGYAVAPAAAAAAAATYTTQRAATGYETYQPPTHTAPGTYAVAAGTTAPATYDYGGYARTAPAAYDTTKTYYQQAAPATQAYSTADYQAGKAAYSATYTTQSVRPATQQHKAAPQYNAAAYTAPVQQAPVQTTNYTYTTPVTQQPPKVTSGPSYNGATAAVTYGTGATTTNYSTAYTAQNPTNVVQATPAAKPKTGKQNNTWQGYKKPGVRQMRPKIQPKPQQLHYCEVCKISCAGPQTYREHLEGQRHKKKEALQKEGTVPQTGARGGQLRCELCDVVCTGSDAYAAHLRGAKHQKVVKLHTRLGKPIPEVDMKTAKAAAAATLANMSTTTNTATTPPKINFVQSGTLGTVAGTEVKDEIKTETADVEMVTENEVTPVGQEYIEEIKNDDGKLISFNCKLCECKFNDPNAKDMHMKGRRHRLQFKKKVNPDLVVDTKPSGRRGRMKEENLRRRDDFMRRREEDSFWTDDRLYWEERRRYEEEFEYMEWMRRRGPGPTPFLQPPPFGIRRPDTADDRHILAKHQSIYPKEAKLQCVHKIVSHCEKALKLVADQITERAIKEGKQDGGQATSVPQPLIKKEPQIKKEASDSIDSKDNVKPAAAIDDKESARIIKTVMRVGILAKCLMLADENTVSLVVLCGEIPTKSLLNEVYTLMCTQMKVVAPEENYNITLEIPNAGLVVSTTTDPNIIVNITLTSPVLREMLMQVAEGG</sequence>
<gene>
    <name evidence="5" type="ORF">O3M35_008147</name>
</gene>
<dbReference type="PANTHER" id="PTHR45762:SF3">
    <property type="entry name" value="ZINC-FINGER PROTEIN AT 72D, ISOFORM B"/>
    <property type="match status" value="1"/>
</dbReference>
<dbReference type="FunFam" id="3.30.160.60:FF:002080">
    <property type="entry name" value="Zinc finger RNA-binding protein"/>
    <property type="match status" value="1"/>
</dbReference>
<dbReference type="InterPro" id="IPR049401">
    <property type="entry name" value="DZF_dom_N"/>
</dbReference>
<dbReference type="SMART" id="SM00355">
    <property type="entry name" value="ZnF_C2H2"/>
    <property type="match status" value="3"/>
</dbReference>
<dbReference type="Pfam" id="PF12874">
    <property type="entry name" value="zf-met"/>
    <property type="match status" value="2"/>
</dbReference>
<dbReference type="SUPFAM" id="SSF57667">
    <property type="entry name" value="beta-beta-alpha zinc fingers"/>
    <property type="match status" value="3"/>
</dbReference>
<evidence type="ECO:0000256" key="2">
    <source>
        <dbReference type="ARBA" id="ARBA00022771"/>
    </source>
</evidence>
<dbReference type="GO" id="GO:0003727">
    <property type="term" value="F:single-stranded RNA binding"/>
    <property type="evidence" value="ECO:0007669"/>
    <property type="project" value="TreeGrafter"/>
</dbReference>
<dbReference type="Gene3D" id="3.30.160.60">
    <property type="entry name" value="Classic Zinc Finger"/>
    <property type="match status" value="3"/>
</dbReference>
<evidence type="ECO:0000313" key="6">
    <source>
        <dbReference type="Proteomes" id="UP001461498"/>
    </source>
</evidence>
<dbReference type="InterPro" id="IPR003604">
    <property type="entry name" value="Matrin/U1-like-C_Znf_C2H2"/>
</dbReference>
<dbReference type="Gene3D" id="3.30.460.10">
    <property type="entry name" value="Beta Polymerase, domain 2"/>
    <property type="match status" value="1"/>
</dbReference>
<dbReference type="Pfam" id="PF12171">
    <property type="entry name" value="zf-C2H2_jaz"/>
    <property type="match status" value="1"/>
</dbReference>
<dbReference type="InterPro" id="IPR013087">
    <property type="entry name" value="Znf_C2H2_type"/>
</dbReference>
<dbReference type="InterPro" id="IPR043519">
    <property type="entry name" value="NT_sf"/>
</dbReference>
<dbReference type="Proteomes" id="UP001461498">
    <property type="component" value="Unassembled WGS sequence"/>
</dbReference>
<dbReference type="PANTHER" id="PTHR45762">
    <property type="entry name" value="ZINC FINGER RNA-BINDING PROTEIN"/>
    <property type="match status" value="1"/>
</dbReference>
<dbReference type="EMBL" id="JAPXFL010000005">
    <property type="protein sequence ID" value="KAK9506164.1"/>
    <property type="molecule type" value="Genomic_DNA"/>
</dbReference>
<reference evidence="5 6" key="1">
    <citation type="submission" date="2022-12" db="EMBL/GenBank/DDBJ databases">
        <title>Chromosome-level genome assembly of true bugs.</title>
        <authorList>
            <person name="Ma L."/>
            <person name="Li H."/>
        </authorList>
    </citation>
    <scope>NUCLEOTIDE SEQUENCE [LARGE SCALE GENOMIC DNA]</scope>
    <source>
        <strain evidence="5">Lab_2022b</strain>
    </source>
</reference>
<dbReference type="InterPro" id="IPR022755">
    <property type="entry name" value="Znf_C2H2_jaz"/>
</dbReference>
<keyword evidence="3" id="KW-0862">Zinc</keyword>
<keyword evidence="6" id="KW-1185">Reference proteome</keyword>
<comment type="caution">
    <text evidence="5">The sequence shown here is derived from an EMBL/GenBank/DDBJ whole genome shotgun (WGS) entry which is preliminary data.</text>
</comment>
<dbReference type="PROSITE" id="PS51703">
    <property type="entry name" value="DZF"/>
    <property type="match status" value="1"/>
</dbReference>
<dbReference type="AlphaFoldDB" id="A0AAW1D580"/>
<dbReference type="Pfam" id="PF07528">
    <property type="entry name" value="DZF_N"/>
    <property type="match status" value="1"/>
</dbReference>
<accession>A0AAW1D580</accession>
<name>A0AAW1D580_9HEMI</name>
<evidence type="ECO:0000313" key="5">
    <source>
        <dbReference type="EMBL" id="KAK9506164.1"/>
    </source>
</evidence>
<organism evidence="5 6">
    <name type="scientific">Rhynocoris fuscipes</name>
    <dbReference type="NCBI Taxonomy" id="488301"/>
    <lineage>
        <taxon>Eukaryota</taxon>
        <taxon>Metazoa</taxon>
        <taxon>Ecdysozoa</taxon>
        <taxon>Arthropoda</taxon>
        <taxon>Hexapoda</taxon>
        <taxon>Insecta</taxon>
        <taxon>Pterygota</taxon>
        <taxon>Neoptera</taxon>
        <taxon>Paraneoptera</taxon>
        <taxon>Hemiptera</taxon>
        <taxon>Heteroptera</taxon>
        <taxon>Panheteroptera</taxon>
        <taxon>Cimicomorpha</taxon>
        <taxon>Reduviidae</taxon>
        <taxon>Harpactorinae</taxon>
        <taxon>Harpactorini</taxon>
        <taxon>Rhynocoris</taxon>
    </lineage>
</organism>
<keyword evidence="2" id="KW-0863">Zinc-finger</keyword>
<dbReference type="GO" id="GO:0071011">
    <property type="term" value="C:precatalytic spliceosome"/>
    <property type="evidence" value="ECO:0007669"/>
    <property type="project" value="TreeGrafter"/>
</dbReference>
<dbReference type="SMART" id="SM00451">
    <property type="entry name" value="ZnF_U1"/>
    <property type="match status" value="3"/>
</dbReference>
<dbReference type="InterPro" id="IPR036236">
    <property type="entry name" value="Znf_C2H2_sf"/>
</dbReference>
<dbReference type="PROSITE" id="PS00028">
    <property type="entry name" value="ZINC_FINGER_C2H2_1"/>
    <property type="match status" value="1"/>
</dbReference>
<dbReference type="FunFam" id="3.30.160.60:FF:000210">
    <property type="entry name" value="Zinc finger RNA-binding protein 2"/>
    <property type="match status" value="1"/>
</dbReference>
<keyword evidence="1" id="KW-0479">Metal-binding</keyword>
<dbReference type="InterPro" id="IPR006561">
    <property type="entry name" value="DZF_dom"/>
</dbReference>
<evidence type="ECO:0000256" key="3">
    <source>
        <dbReference type="ARBA" id="ARBA00022833"/>
    </source>
</evidence>
<dbReference type="GO" id="GO:0003725">
    <property type="term" value="F:double-stranded RNA binding"/>
    <property type="evidence" value="ECO:0007669"/>
    <property type="project" value="TreeGrafter"/>
</dbReference>
<dbReference type="GO" id="GO:0008270">
    <property type="term" value="F:zinc ion binding"/>
    <property type="evidence" value="ECO:0007669"/>
    <property type="project" value="UniProtKB-KW"/>
</dbReference>
<feature type="domain" description="DZF" evidence="4">
    <location>
        <begin position="527"/>
        <end position="740"/>
    </location>
</feature>
<protein>
    <recommendedName>
        <fullName evidence="4">DZF domain-containing protein</fullName>
    </recommendedName>
</protein>
<proteinExistence type="predicted"/>